<sequence>MEDRDALHTIAGRYEIVTVKASDPANDRAELIFRADDGTEAPTGHYSERKRPNGDLFKKRVQADLKEWLDRYTDFYVRLKLRLEVIGKRPANQGNAAYQDRGIPASTIPG</sequence>
<evidence type="ECO:0000313" key="1">
    <source>
        <dbReference type="EMBL" id="ANY85460.1"/>
    </source>
</evidence>
<dbReference type="AlphaFoldDB" id="A0A1B2EZP1"/>
<dbReference type="KEGG" id="moc:BB934_45410"/>
<keyword evidence="1" id="KW-0614">Plasmid</keyword>
<organism evidence="1">
    <name type="scientific">Microvirga ossetica</name>
    <dbReference type="NCBI Taxonomy" id="1882682"/>
    <lineage>
        <taxon>Bacteria</taxon>
        <taxon>Pseudomonadati</taxon>
        <taxon>Pseudomonadota</taxon>
        <taxon>Alphaproteobacteria</taxon>
        <taxon>Hyphomicrobiales</taxon>
        <taxon>Methylobacteriaceae</taxon>
        <taxon>Microvirga</taxon>
    </lineage>
</organism>
<protein>
    <submittedName>
        <fullName evidence="1">Uncharacterized protein</fullName>
    </submittedName>
</protein>
<gene>
    <name evidence="1" type="ORF">BB934_45410</name>
</gene>
<accession>A0A1B2EZP1</accession>
<dbReference type="RefSeq" id="WP_099516232.1">
    <property type="nucleotide sequence ID" value="NZ_CP016621.1"/>
</dbReference>
<dbReference type="EMBL" id="CP016621">
    <property type="protein sequence ID" value="ANY85460.1"/>
    <property type="molecule type" value="Genomic_DNA"/>
</dbReference>
<reference evidence="1" key="1">
    <citation type="submission" date="2016-07" db="EMBL/GenBank/DDBJ databases">
        <title>Microvirga ossetica sp. nov. a new species of rhizobia isolated from root nodules of the legume species Vicia alpestris Steven originated from North Ossetia region in the Caucasus.</title>
        <authorList>
            <person name="Safronova V.I."/>
            <person name="Kuznetsova I.G."/>
            <person name="Sazanova A.L."/>
            <person name="Belimov A."/>
            <person name="Andronov E."/>
            <person name="Osledkin Y.S."/>
            <person name="Onishchuk O.P."/>
            <person name="Kurchak O.N."/>
            <person name="Shaposhnikov A.I."/>
            <person name="Willems A."/>
            <person name="Tikhonovich I.A."/>
        </authorList>
    </citation>
    <scope>NUCLEOTIDE SEQUENCE [LARGE SCALE GENOMIC DNA]</scope>
    <source>
        <strain evidence="1">V5/3M</strain>
        <plasmid evidence="1">unnamed5</plasmid>
    </source>
</reference>
<name>A0A1B2EZP1_9HYPH</name>
<geneLocation type="plasmid" evidence="1">
    <name>unnamed5</name>
</geneLocation>
<proteinExistence type="predicted"/>